<dbReference type="InterPro" id="IPR051727">
    <property type="entry name" value="DnaJ_C3_Co-chaperones"/>
</dbReference>
<dbReference type="GO" id="GO:0034975">
    <property type="term" value="P:protein folding in endoplasmic reticulum"/>
    <property type="evidence" value="ECO:0007669"/>
    <property type="project" value="TreeGrafter"/>
</dbReference>
<reference evidence="8" key="1">
    <citation type="submission" date="2015-07" db="EMBL/GenBank/DDBJ databases">
        <authorList>
            <person name="Wibberg D."/>
        </authorList>
    </citation>
    <scope>NUCLEOTIDE SEQUENCE [LARGE SCALE GENOMIC DNA]</scope>
</reference>
<evidence type="ECO:0000256" key="4">
    <source>
        <dbReference type="ARBA" id="ARBA00023186"/>
    </source>
</evidence>
<dbReference type="SMART" id="SM00271">
    <property type="entry name" value="DnaJ"/>
    <property type="match status" value="1"/>
</dbReference>
<dbReference type="PRINTS" id="PR00625">
    <property type="entry name" value="JDOMAIN"/>
</dbReference>
<evidence type="ECO:0000313" key="8">
    <source>
        <dbReference type="Proteomes" id="UP000046187"/>
    </source>
</evidence>
<evidence type="ECO:0000256" key="1">
    <source>
        <dbReference type="ARBA" id="ARBA00004240"/>
    </source>
</evidence>
<keyword evidence="3" id="KW-0256">Endoplasmic reticulum</keyword>
<keyword evidence="4" id="KW-0143">Chaperone</keyword>
<gene>
    <name evidence="7" type="ORF">XTALMG727_0577</name>
</gene>
<dbReference type="Gene3D" id="1.10.287.110">
    <property type="entry name" value="DnaJ domain"/>
    <property type="match status" value="1"/>
</dbReference>
<feature type="domain" description="J" evidence="6">
    <location>
        <begin position="4"/>
        <end position="74"/>
    </location>
</feature>
<protein>
    <submittedName>
        <fullName evidence="7">DnaJ-class molecular chaperone with C-terminal Zn finger domain</fullName>
    </submittedName>
</protein>
<dbReference type="SUPFAM" id="SSF46565">
    <property type="entry name" value="Chaperone J-domain"/>
    <property type="match status" value="1"/>
</dbReference>
<evidence type="ECO:0000256" key="3">
    <source>
        <dbReference type="ARBA" id="ARBA00022824"/>
    </source>
</evidence>
<organism evidence="7 8">
    <name type="scientific">Xanthomonas graminis pv. arrhenatheri LMG 727</name>
    <dbReference type="NCBI Taxonomy" id="1195923"/>
    <lineage>
        <taxon>Bacteria</taxon>
        <taxon>Pseudomonadati</taxon>
        <taxon>Pseudomonadota</taxon>
        <taxon>Gammaproteobacteria</taxon>
        <taxon>Lysobacterales</taxon>
        <taxon>Lysobacteraceae</taxon>
        <taxon>Xanthomonas</taxon>
        <taxon>Xanthomonas translucens group</taxon>
        <taxon>Xanthomonas graminis</taxon>
    </lineage>
</organism>
<keyword evidence="8" id="KW-1185">Reference proteome</keyword>
<dbReference type="Proteomes" id="UP000046187">
    <property type="component" value="Unassembled WGS sequence"/>
</dbReference>
<dbReference type="Pfam" id="PF00226">
    <property type="entry name" value="DnaJ"/>
    <property type="match status" value="1"/>
</dbReference>
<dbReference type="GO" id="GO:0051787">
    <property type="term" value="F:misfolded protein binding"/>
    <property type="evidence" value="ECO:0007669"/>
    <property type="project" value="TreeGrafter"/>
</dbReference>
<accession>A0A0K2ZGD4</accession>
<dbReference type="RefSeq" id="WP_053834174.1">
    <property type="nucleotide sequence ID" value="NZ_CXOI01000006.1"/>
</dbReference>
<dbReference type="GO" id="GO:0051087">
    <property type="term" value="F:protein-folding chaperone binding"/>
    <property type="evidence" value="ECO:0007669"/>
    <property type="project" value="TreeGrafter"/>
</dbReference>
<evidence type="ECO:0000256" key="2">
    <source>
        <dbReference type="ARBA" id="ARBA00022729"/>
    </source>
</evidence>
<dbReference type="PANTHER" id="PTHR44140">
    <property type="entry name" value="LD25575P"/>
    <property type="match status" value="1"/>
</dbReference>
<dbReference type="CDD" id="cd06257">
    <property type="entry name" value="DnaJ"/>
    <property type="match status" value="1"/>
</dbReference>
<sequence>MGKDYYEVLGIRPNAGPEEIELAYRGRRSQYHPDRYANADGETQTWATSRMQDVNGAYAVLKDPAERALFDHVRQSHASGSAAHPRRPDAAPAPSLKEALGHLVFDDEPFERVFVSPHIPRKKLDGAIQSYGEGIHPKDVVALIDDTLFGGAREGILITESEIRFKGAFQPVDTRLLGCLKEISAEGKYVYINGERYAELNIPNRDDLRTLFEAVTRYLQESA</sequence>
<proteinExistence type="predicted"/>
<comment type="subcellular location">
    <subcellularLocation>
        <location evidence="1">Endoplasmic reticulum</location>
    </subcellularLocation>
</comment>
<dbReference type="EMBL" id="CXOI01000006">
    <property type="protein sequence ID" value="CTP83274.1"/>
    <property type="molecule type" value="Genomic_DNA"/>
</dbReference>
<dbReference type="PANTHER" id="PTHR44140:SF2">
    <property type="entry name" value="LD25575P"/>
    <property type="match status" value="1"/>
</dbReference>
<evidence type="ECO:0000256" key="5">
    <source>
        <dbReference type="SAM" id="MobiDB-lite"/>
    </source>
</evidence>
<dbReference type="InterPro" id="IPR036869">
    <property type="entry name" value="J_dom_sf"/>
</dbReference>
<evidence type="ECO:0000313" key="7">
    <source>
        <dbReference type="EMBL" id="CTP83274.1"/>
    </source>
</evidence>
<evidence type="ECO:0000259" key="6">
    <source>
        <dbReference type="PROSITE" id="PS50076"/>
    </source>
</evidence>
<feature type="region of interest" description="Disordered" evidence="5">
    <location>
        <begin position="74"/>
        <end position="93"/>
    </location>
</feature>
<name>A0A0K2ZGD4_9XANT</name>
<dbReference type="InterPro" id="IPR001623">
    <property type="entry name" value="DnaJ_domain"/>
</dbReference>
<dbReference type="PROSITE" id="PS50076">
    <property type="entry name" value="DNAJ_2"/>
    <property type="match status" value="1"/>
</dbReference>
<keyword evidence="2" id="KW-0732">Signal</keyword>
<dbReference type="AlphaFoldDB" id="A0A0K2ZGD4"/>